<evidence type="ECO:0000313" key="2">
    <source>
        <dbReference type="EMBL" id="CAF3774437.1"/>
    </source>
</evidence>
<reference evidence="2" key="1">
    <citation type="submission" date="2021-02" db="EMBL/GenBank/DDBJ databases">
        <authorList>
            <person name="Nowell W R."/>
        </authorList>
    </citation>
    <scope>NUCLEOTIDE SEQUENCE</scope>
</reference>
<name>A0A819A4P1_9BILA</name>
<gene>
    <name evidence="2" type="ORF">FNK824_LOCUS13552</name>
</gene>
<organism evidence="2 3">
    <name type="scientific">Rotaria sordida</name>
    <dbReference type="NCBI Taxonomy" id="392033"/>
    <lineage>
        <taxon>Eukaryota</taxon>
        <taxon>Metazoa</taxon>
        <taxon>Spiralia</taxon>
        <taxon>Gnathifera</taxon>
        <taxon>Rotifera</taxon>
        <taxon>Eurotatoria</taxon>
        <taxon>Bdelloidea</taxon>
        <taxon>Philodinida</taxon>
        <taxon>Philodinidae</taxon>
        <taxon>Rotaria</taxon>
    </lineage>
</organism>
<dbReference type="AlphaFoldDB" id="A0A819A4P1"/>
<feature type="compositionally biased region" description="Low complexity" evidence="1">
    <location>
        <begin position="1"/>
        <end position="16"/>
    </location>
</feature>
<feature type="compositionally biased region" description="Basic and acidic residues" evidence="1">
    <location>
        <begin position="398"/>
        <end position="407"/>
    </location>
</feature>
<comment type="caution">
    <text evidence="2">The sequence shown here is derived from an EMBL/GenBank/DDBJ whole genome shotgun (WGS) entry which is preliminary data.</text>
</comment>
<protein>
    <submittedName>
        <fullName evidence="2">Uncharacterized protein</fullName>
    </submittedName>
</protein>
<proteinExistence type="predicted"/>
<feature type="compositionally biased region" description="Polar residues" evidence="1">
    <location>
        <begin position="17"/>
        <end position="28"/>
    </location>
</feature>
<feature type="region of interest" description="Disordered" evidence="1">
    <location>
        <begin position="385"/>
        <end position="407"/>
    </location>
</feature>
<evidence type="ECO:0000256" key="1">
    <source>
        <dbReference type="SAM" id="MobiDB-lite"/>
    </source>
</evidence>
<sequence length="424" mass="44004">MLSTLGTSLLPLSSTTEQSAPTAGTVRTSTGATHICPLEEGMGQPQYLSTPIINGAHFPSSPNINPGGEGVTFTSTTAEIAIELAPSITPIVEYVSIADEKITNVKRVSVTILASNGSTIQTIDSPPGSTVVTGFPDTPLPADSTLLIAFQAVDKAPPRSITLSIIACFHPELTRTATSTTPHYSITKSMDSPQYINNPIIIGASSLTSPSKINPGSDGVDFNERNSSVIIPFAPGITPILASIAVPNKNTNVNNITVTITEASGKILVKQVSPGNTNKVDTFPITPLPENSKITVTFGTNNNQAPENVTISVIACYTPTTATTIVTSSSHPPTVSGSTPALAISSTSAGVTQGTEYTSTITSGHTTPVISSSFASTPLYTFTTPSTGSTPSMTSHVSTEETQKKTEPLTTTMICPLKEGMHSR</sequence>
<feature type="compositionally biased region" description="Low complexity" evidence="1">
    <location>
        <begin position="385"/>
        <end position="395"/>
    </location>
</feature>
<feature type="region of interest" description="Disordered" evidence="1">
    <location>
        <begin position="1"/>
        <end position="28"/>
    </location>
</feature>
<dbReference type="EMBL" id="CAJOBE010001785">
    <property type="protein sequence ID" value="CAF3774437.1"/>
    <property type="molecule type" value="Genomic_DNA"/>
</dbReference>
<evidence type="ECO:0000313" key="3">
    <source>
        <dbReference type="Proteomes" id="UP000663874"/>
    </source>
</evidence>
<accession>A0A819A4P1</accession>
<dbReference type="Proteomes" id="UP000663874">
    <property type="component" value="Unassembled WGS sequence"/>
</dbReference>